<dbReference type="AlphaFoldDB" id="A0A4U8UNG5"/>
<protein>
    <submittedName>
        <fullName evidence="2">Uncharacterized protein</fullName>
    </submittedName>
</protein>
<keyword evidence="1" id="KW-1133">Transmembrane helix</keyword>
<organism evidence="2 3">
    <name type="scientific">Steinernema carpocapsae</name>
    <name type="common">Entomopathogenic nematode</name>
    <dbReference type="NCBI Taxonomy" id="34508"/>
    <lineage>
        <taxon>Eukaryota</taxon>
        <taxon>Metazoa</taxon>
        <taxon>Ecdysozoa</taxon>
        <taxon>Nematoda</taxon>
        <taxon>Chromadorea</taxon>
        <taxon>Rhabditida</taxon>
        <taxon>Tylenchina</taxon>
        <taxon>Panagrolaimomorpha</taxon>
        <taxon>Strongyloidoidea</taxon>
        <taxon>Steinernematidae</taxon>
        <taxon>Steinernema</taxon>
    </lineage>
</organism>
<reference evidence="2 3" key="1">
    <citation type="journal article" date="2015" name="Genome Biol.">
        <title>Comparative genomics of Steinernema reveals deeply conserved gene regulatory networks.</title>
        <authorList>
            <person name="Dillman A.R."/>
            <person name="Macchietto M."/>
            <person name="Porter C.F."/>
            <person name="Rogers A."/>
            <person name="Williams B."/>
            <person name="Antoshechkin I."/>
            <person name="Lee M.M."/>
            <person name="Goodwin Z."/>
            <person name="Lu X."/>
            <person name="Lewis E.E."/>
            <person name="Goodrich-Blair H."/>
            <person name="Stock S.P."/>
            <person name="Adams B.J."/>
            <person name="Sternberg P.W."/>
            <person name="Mortazavi A."/>
        </authorList>
    </citation>
    <scope>NUCLEOTIDE SEQUENCE [LARGE SCALE GENOMIC DNA]</scope>
    <source>
        <strain evidence="2 3">ALL</strain>
    </source>
</reference>
<feature type="transmembrane region" description="Helical" evidence="1">
    <location>
        <begin position="28"/>
        <end position="47"/>
    </location>
</feature>
<keyword evidence="1" id="KW-0812">Transmembrane</keyword>
<comment type="caution">
    <text evidence="2">The sequence shown here is derived from an EMBL/GenBank/DDBJ whole genome shotgun (WGS) entry which is preliminary data.</text>
</comment>
<evidence type="ECO:0000313" key="2">
    <source>
        <dbReference type="EMBL" id="TMS34634.1"/>
    </source>
</evidence>
<evidence type="ECO:0000313" key="3">
    <source>
        <dbReference type="Proteomes" id="UP000298663"/>
    </source>
</evidence>
<keyword evidence="3" id="KW-1185">Reference proteome</keyword>
<dbReference type="Proteomes" id="UP000298663">
    <property type="component" value="Unassembled WGS sequence"/>
</dbReference>
<reference evidence="2 3" key="2">
    <citation type="journal article" date="2019" name="G3 (Bethesda)">
        <title>Hybrid Assembly of the Genome of the Entomopathogenic Nematode Steinernema carpocapsae Identifies the X-Chromosome.</title>
        <authorList>
            <person name="Serra L."/>
            <person name="Macchietto M."/>
            <person name="Macias-Munoz A."/>
            <person name="McGill C.J."/>
            <person name="Rodriguez I.M."/>
            <person name="Rodriguez B."/>
            <person name="Murad R."/>
            <person name="Mortazavi A."/>
        </authorList>
    </citation>
    <scope>NUCLEOTIDE SEQUENCE [LARGE SCALE GENOMIC DNA]</scope>
    <source>
        <strain evidence="2 3">ALL</strain>
    </source>
</reference>
<keyword evidence="1" id="KW-0472">Membrane</keyword>
<dbReference type="EMBL" id="AZBU02000001">
    <property type="protein sequence ID" value="TMS34634.1"/>
    <property type="molecule type" value="Genomic_DNA"/>
</dbReference>
<proteinExistence type="predicted"/>
<gene>
    <name evidence="2" type="ORF">L596_002182</name>
</gene>
<evidence type="ECO:0000256" key="1">
    <source>
        <dbReference type="SAM" id="Phobius"/>
    </source>
</evidence>
<sequence>MFSSSQNPVGQHRNCIVALRTLFRPKTYVAGALLSLPSLPALLAFLASTRKTKTETKSSAEELLRDSISHRSQNVIFGGVPVAAPSNTLAATSYLRF</sequence>
<accession>A0A4U8UNG5</accession>
<name>A0A4U8UNG5_STECR</name>